<keyword evidence="2 5" id="KW-0812">Transmembrane</keyword>
<dbReference type="InterPro" id="IPR047680">
    <property type="entry name" value="MarP-like"/>
</dbReference>
<dbReference type="PRINTS" id="PR00834">
    <property type="entry name" value="PROTEASES2C"/>
</dbReference>
<dbReference type="GO" id="GO:0006508">
    <property type="term" value="P:proteolysis"/>
    <property type="evidence" value="ECO:0007669"/>
    <property type="project" value="UniProtKB-KW"/>
</dbReference>
<dbReference type="SUPFAM" id="SSF50494">
    <property type="entry name" value="Trypsin-like serine proteases"/>
    <property type="match status" value="1"/>
</dbReference>
<dbReference type="GO" id="GO:0008233">
    <property type="term" value="F:peptidase activity"/>
    <property type="evidence" value="ECO:0007669"/>
    <property type="project" value="UniProtKB-KW"/>
</dbReference>
<comment type="subcellular location">
    <subcellularLocation>
        <location evidence="1">Membrane</location>
        <topology evidence="1">Multi-pass membrane protein</topology>
    </subcellularLocation>
</comment>
<sequence>MSNVLDTILVVYLAGRAMTGWKRGAIVAVVSVAGLVLGLWAGLWISGIVAEAFFDENWTWLAEGAARACIILVVAKIIEGVCLTIARRLRNASTSARLDTVDSVGGAVLHVIASALVITVAATALAPVLPPSWAWAIDESSIVTQTNRVIPEQVNDAATRLVGQAADAFPKVFAGDTPNLLPPGPAPDDDAVTTEAVRRAATSIVKVRSRAPQCDRASEGTGWVSSPHRVVTNAHVVAGSDGVTVQVGGTGARLQASVIAYDPDVDLAVLAVPNLDAPALTMASTVNNGDAAVVAGFPLDGGYTLGAATVGPSIQARGENIYGTGTVVREILSLRATVRPGNSGGPLLTTDGKVAGTIFGRSTSQPQTGYALTNNQTRAFIRAVGPSDNHPVSTGRCTVG</sequence>
<dbReference type="PANTHER" id="PTHR22939:SF129">
    <property type="entry name" value="SERINE PROTEASE HTRA2, MITOCHONDRIAL"/>
    <property type="match status" value="1"/>
</dbReference>
<dbReference type="PANTHER" id="PTHR22939">
    <property type="entry name" value="SERINE PROTEASE FAMILY S1C HTRA-RELATED"/>
    <property type="match status" value="1"/>
</dbReference>
<dbReference type="InterPro" id="IPR001940">
    <property type="entry name" value="Peptidase_S1C"/>
</dbReference>
<proteinExistence type="predicted"/>
<keyword evidence="3 5" id="KW-1133">Transmembrane helix</keyword>
<organism evidence="6 7">
    <name type="scientific">Cutibacterium equinum</name>
    <dbReference type="NCBI Taxonomy" id="3016342"/>
    <lineage>
        <taxon>Bacteria</taxon>
        <taxon>Bacillati</taxon>
        <taxon>Actinomycetota</taxon>
        <taxon>Actinomycetes</taxon>
        <taxon>Propionibacteriales</taxon>
        <taxon>Propionibacteriaceae</taxon>
        <taxon>Cutibacterium</taxon>
    </lineage>
</organism>
<feature type="transmembrane region" description="Helical" evidence="5">
    <location>
        <begin position="65"/>
        <end position="86"/>
    </location>
</feature>
<evidence type="ECO:0000256" key="3">
    <source>
        <dbReference type="ARBA" id="ARBA00022989"/>
    </source>
</evidence>
<dbReference type="InterPro" id="IPR003825">
    <property type="entry name" value="Colicin-V_CvpA"/>
</dbReference>
<keyword evidence="6" id="KW-0378">Hydrolase</keyword>
<feature type="transmembrane region" description="Helical" evidence="5">
    <location>
        <begin position="25"/>
        <end position="45"/>
    </location>
</feature>
<dbReference type="InterPro" id="IPR043504">
    <property type="entry name" value="Peptidase_S1_PA_chymotrypsin"/>
</dbReference>
<dbReference type="EC" id="3.4.21.-" evidence="6"/>
<keyword evidence="6" id="KW-0645">Protease</keyword>
<protein>
    <submittedName>
        <fullName evidence="6">MarP family serine protease</fullName>
        <ecNumber evidence="6">3.4.21.-</ecNumber>
    </submittedName>
</protein>
<evidence type="ECO:0000313" key="6">
    <source>
        <dbReference type="EMBL" id="WCC79748.1"/>
    </source>
</evidence>
<keyword evidence="7" id="KW-1185">Reference proteome</keyword>
<dbReference type="Pfam" id="PF02674">
    <property type="entry name" value="Colicin_V"/>
    <property type="match status" value="1"/>
</dbReference>
<dbReference type="EMBL" id="CP115668">
    <property type="protein sequence ID" value="WCC79748.1"/>
    <property type="molecule type" value="Genomic_DNA"/>
</dbReference>
<keyword evidence="4 5" id="KW-0472">Membrane</keyword>
<evidence type="ECO:0000256" key="1">
    <source>
        <dbReference type="ARBA" id="ARBA00004141"/>
    </source>
</evidence>
<dbReference type="RefSeq" id="WP_271417936.1">
    <property type="nucleotide sequence ID" value="NZ_CP115668.1"/>
</dbReference>
<reference evidence="6 7" key="1">
    <citation type="submission" date="2023-01" db="EMBL/GenBank/DDBJ databases">
        <authorList>
            <person name="Lee S.H."/>
            <person name="Jung H.S."/>
            <person name="Yun J.U."/>
        </authorList>
    </citation>
    <scope>NUCLEOTIDE SEQUENCE [LARGE SCALE GENOMIC DNA]</scope>
    <source>
        <strain evidence="6 7">CBA3108</strain>
    </source>
</reference>
<dbReference type="InterPro" id="IPR009003">
    <property type="entry name" value="Peptidase_S1_PA"/>
</dbReference>
<dbReference type="Proteomes" id="UP001212097">
    <property type="component" value="Chromosome"/>
</dbReference>
<dbReference type="Pfam" id="PF13365">
    <property type="entry name" value="Trypsin_2"/>
    <property type="match status" value="1"/>
</dbReference>
<gene>
    <name evidence="6" type="ORF">O6R08_09765</name>
</gene>
<dbReference type="NCBIfam" id="NF033740">
    <property type="entry name" value="MarP_fam_protase"/>
    <property type="match status" value="1"/>
</dbReference>
<accession>A0ABY7QXF8</accession>
<reference evidence="6 7" key="2">
    <citation type="submission" date="2023-06" db="EMBL/GenBank/DDBJ databases">
        <title>The Gram-positive Non-spore-bearing Anaerobic Bacilli of Human Feces.</title>
        <authorList>
            <person name="Eggerth A.H."/>
        </authorList>
    </citation>
    <scope>NUCLEOTIDE SEQUENCE [LARGE SCALE GENOMIC DNA]</scope>
    <source>
        <strain evidence="6 7">CBA3108</strain>
    </source>
</reference>
<evidence type="ECO:0000256" key="5">
    <source>
        <dbReference type="SAM" id="Phobius"/>
    </source>
</evidence>
<evidence type="ECO:0000256" key="4">
    <source>
        <dbReference type="ARBA" id="ARBA00023136"/>
    </source>
</evidence>
<feature type="transmembrane region" description="Helical" evidence="5">
    <location>
        <begin position="107"/>
        <end position="129"/>
    </location>
</feature>
<dbReference type="Gene3D" id="2.40.10.10">
    <property type="entry name" value="Trypsin-like serine proteases"/>
    <property type="match status" value="2"/>
</dbReference>
<evidence type="ECO:0000313" key="7">
    <source>
        <dbReference type="Proteomes" id="UP001212097"/>
    </source>
</evidence>
<name>A0ABY7QXF8_9ACTN</name>
<evidence type="ECO:0000256" key="2">
    <source>
        <dbReference type="ARBA" id="ARBA00022692"/>
    </source>
</evidence>